<protein>
    <submittedName>
        <fullName evidence="6">Cell wall-associated hydrolases (Invasion-associated proteins)</fullName>
    </submittedName>
</protein>
<evidence type="ECO:0000259" key="5">
    <source>
        <dbReference type="PROSITE" id="PS51935"/>
    </source>
</evidence>
<dbReference type="SUPFAM" id="SSF54001">
    <property type="entry name" value="Cysteine proteinases"/>
    <property type="match status" value="1"/>
</dbReference>
<accession>S0ETR0</accession>
<keyword evidence="3 6" id="KW-0378">Hydrolase</keyword>
<sequence>MPAAVSATALVGSLAAHPALALHREPLQHNETLTAFAHRHHCTLHDLLALNHIKDMRHVPDGAMLLVPPPEKRVHLASQLHAARLIHGDQICVRLGPGRSYLRTALLDNNVPVVVTAKRNGWAQIAFHNGSWGWVEARYLHAPVGVQMARLHRHPEHTLQREHSHEEIAHESSKRHHPHPLHVAKVHSKHLSHLAERHMHHHTQQIAYHEISHRRHHKQSSSHGSDHTLLAHASLRAGLVRSALAYRGTPYVYGGSGRGGFDCSGFVRYLYLKRGIDLPHNAAEQFHMGKPVSRKDLKPGDLVFFHTVTPGISHVGMYIGNGRFIHASSRRGGGGVRIDSLDESYYAHAYRGARRIIRHHGD</sequence>
<dbReference type="GO" id="GO:0006508">
    <property type="term" value="P:proteolysis"/>
    <property type="evidence" value="ECO:0007669"/>
    <property type="project" value="UniProtKB-KW"/>
</dbReference>
<reference evidence="7" key="1">
    <citation type="submission" date="2013-03" db="EMBL/GenBank/DDBJ databases">
        <title>Genome sequence of Chthonomonas calidirosea, the first sequenced genome from the Armatimonadetes phylum (formally candidate division OP10).</title>
        <authorList>
            <person name="Lee K.C.Y."/>
            <person name="Morgan X.C."/>
            <person name="Dunfield P.F."/>
            <person name="Tamas I."/>
            <person name="Houghton K.M."/>
            <person name="Vyssotski M."/>
            <person name="Ryan J.L.J."/>
            <person name="Lagutin K."/>
            <person name="McDonald I.R."/>
            <person name="Stott M.B."/>
        </authorList>
    </citation>
    <scope>NUCLEOTIDE SEQUENCE [LARGE SCALE GENOMIC DNA]</scope>
    <source>
        <strain evidence="7">DSM 23976 / ICMP 18418 / T49</strain>
    </source>
</reference>
<evidence type="ECO:0000256" key="3">
    <source>
        <dbReference type="ARBA" id="ARBA00022801"/>
    </source>
</evidence>
<dbReference type="eggNOG" id="COG4991">
    <property type="taxonomic scope" value="Bacteria"/>
</dbReference>
<dbReference type="InParanoid" id="S0ETR0"/>
<dbReference type="HOGENOM" id="CLU_016043_1_1_0"/>
<dbReference type="Pfam" id="PF08239">
    <property type="entry name" value="SH3_3"/>
    <property type="match status" value="1"/>
</dbReference>
<dbReference type="SMART" id="SM00287">
    <property type="entry name" value="SH3b"/>
    <property type="match status" value="1"/>
</dbReference>
<dbReference type="OrthoDB" id="9808890at2"/>
<gene>
    <name evidence="6" type="ORF">CCALI_00785</name>
</gene>
<dbReference type="InterPro" id="IPR038765">
    <property type="entry name" value="Papain-like_cys_pep_sf"/>
</dbReference>
<dbReference type="Pfam" id="PF00877">
    <property type="entry name" value="NLPC_P60"/>
    <property type="match status" value="1"/>
</dbReference>
<dbReference type="Gene3D" id="3.90.1720.10">
    <property type="entry name" value="endopeptidase domain like (from Nostoc punctiforme)"/>
    <property type="match status" value="1"/>
</dbReference>
<dbReference type="InterPro" id="IPR003646">
    <property type="entry name" value="SH3-like_bac-type"/>
</dbReference>
<name>S0ETR0_CHTCT</name>
<proteinExistence type="inferred from homology"/>
<dbReference type="GO" id="GO:0008234">
    <property type="term" value="F:cysteine-type peptidase activity"/>
    <property type="evidence" value="ECO:0007669"/>
    <property type="project" value="UniProtKB-KW"/>
</dbReference>
<keyword evidence="2" id="KW-0645">Protease</keyword>
<dbReference type="Proteomes" id="UP000014227">
    <property type="component" value="Chromosome I"/>
</dbReference>
<dbReference type="Gene3D" id="2.30.30.40">
    <property type="entry name" value="SH3 Domains"/>
    <property type="match status" value="1"/>
</dbReference>
<dbReference type="PANTHER" id="PTHR47053:SF1">
    <property type="entry name" value="MUREIN DD-ENDOPEPTIDASE MEPH-RELATED"/>
    <property type="match status" value="1"/>
</dbReference>
<keyword evidence="7" id="KW-1185">Reference proteome</keyword>
<dbReference type="EMBL" id="HF951689">
    <property type="protein sequence ID" value="CCW34610.1"/>
    <property type="molecule type" value="Genomic_DNA"/>
</dbReference>
<evidence type="ECO:0000256" key="2">
    <source>
        <dbReference type="ARBA" id="ARBA00022670"/>
    </source>
</evidence>
<evidence type="ECO:0000313" key="6">
    <source>
        <dbReference type="EMBL" id="CCW34610.1"/>
    </source>
</evidence>
<dbReference type="STRING" id="454171.CP488_00366"/>
<dbReference type="PANTHER" id="PTHR47053">
    <property type="entry name" value="MUREIN DD-ENDOPEPTIDASE MEPH-RELATED"/>
    <property type="match status" value="1"/>
</dbReference>
<evidence type="ECO:0000256" key="1">
    <source>
        <dbReference type="ARBA" id="ARBA00007074"/>
    </source>
</evidence>
<evidence type="ECO:0000256" key="4">
    <source>
        <dbReference type="ARBA" id="ARBA00022807"/>
    </source>
</evidence>
<evidence type="ECO:0000313" key="7">
    <source>
        <dbReference type="Proteomes" id="UP000014227"/>
    </source>
</evidence>
<dbReference type="AlphaFoldDB" id="S0ETR0"/>
<dbReference type="PROSITE" id="PS51935">
    <property type="entry name" value="NLPC_P60"/>
    <property type="match status" value="1"/>
</dbReference>
<organism evidence="6 7">
    <name type="scientific">Chthonomonas calidirosea (strain DSM 23976 / ICMP 18418 / T49)</name>
    <dbReference type="NCBI Taxonomy" id="1303518"/>
    <lineage>
        <taxon>Bacteria</taxon>
        <taxon>Bacillati</taxon>
        <taxon>Armatimonadota</taxon>
        <taxon>Chthonomonadia</taxon>
        <taxon>Chthonomonadales</taxon>
        <taxon>Chthonomonadaceae</taxon>
        <taxon>Chthonomonas</taxon>
    </lineage>
</organism>
<dbReference type="eggNOG" id="COG0791">
    <property type="taxonomic scope" value="Bacteria"/>
</dbReference>
<keyword evidence="4" id="KW-0788">Thiol protease</keyword>
<dbReference type="PATRIC" id="fig|1303518.3.peg.794"/>
<comment type="similarity">
    <text evidence="1">Belongs to the peptidase C40 family.</text>
</comment>
<dbReference type="KEGG" id="ccz:CCALI_00785"/>
<dbReference type="InterPro" id="IPR051202">
    <property type="entry name" value="Peptidase_C40"/>
</dbReference>
<feature type="domain" description="NlpC/P60" evidence="5">
    <location>
        <begin position="233"/>
        <end position="357"/>
    </location>
</feature>
<dbReference type="InterPro" id="IPR000064">
    <property type="entry name" value="NLP_P60_dom"/>
</dbReference>